<evidence type="ECO:0000256" key="8">
    <source>
        <dbReference type="PROSITE-ProRule" id="PRU01360"/>
    </source>
</evidence>
<evidence type="ECO:0000256" key="3">
    <source>
        <dbReference type="ARBA" id="ARBA00022452"/>
    </source>
</evidence>
<comment type="subcellular location">
    <subcellularLocation>
        <location evidence="1 8">Cell outer membrane</location>
        <topology evidence="1 8">Multi-pass membrane protein</topology>
    </subcellularLocation>
</comment>
<evidence type="ECO:0000256" key="5">
    <source>
        <dbReference type="ARBA" id="ARBA00022729"/>
    </source>
</evidence>
<keyword evidence="12" id="KW-1185">Reference proteome</keyword>
<dbReference type="PROSITE" id="PS52016">
    <property type="entry name" value="TONB_DEPENDENT_REC_3"/>
    <property type="match status" value="1"/>
</dbReference>
<evidence type="ECO:0000256" key="6">
    <source>
        <dbReference type="ARBA" id="ARBA00023136"/>
    </source>
</evidence>
<evidence type="ECO:0000313" key="11">
    <source>
        <dbReference type="EMBL" id="GLX84814.1"/>
    </source>
</evidence>
<dbReference type="CDD" id="cd01347">
    <property type="entry name" value="ligand_gated_channel"/>
    <property type="match status" value="1"/>
</dbReference>
<dbReference type="Pfam" id="PF07715">
    <property type="entry name" value="Plug"/>
    <property type="match status" value="1"/>
</dbReference>
<dbReference type="InterPro" id="IPR012910">
    <property type="entry name" value="Plug_dom"/>
</dbReference>
<dbReference type="InterPro" id="IPR039426">
    <property type="entry name" value="TonB-dep_rcpt-like"/>
</dbReference>
<evidence type="ECO:0000259" key="10">
    <source>
        <dbReference type="Pfam" id="PF07715"/>
    </source>
</evidence>
<feature type="chain" id="PRO_5046378620" description="TonB-dependent receptor plug domain-containing protein" evidence="9">
    <location>
        <begin position="33"/>
        <end position="642"/>
    </location>
</feature>
<dbReference type="PANTHER" id="PTHR30069">
    <property type="entry name" value="TONB-DEPENDENT OUTER MEMBRANE RECEPTOR"/>
    <property type="match status" value="1"/>
</dbReference>
<evidence type="ECO:0000256" key="9">
    <source>
        <dbReference type="SAM" id="SignalP"/>
    </source>
</evidence>
<reference evidence="11 12" key="1">
    <citation type="submission" date="2023-03" db="EMBL/GenBank/DDBJ databases">
        <title>Thalassotalea loyana LMG 22536T draft genome sequence.</title>
        <authorList>
            <person name="Sawabe T."/>
        </authorList>
    </citation>
    <scope>NUCLEOTIDE SEQUENCE [LARGE SCALE GENOMIC DNA]</scope>
    <source>
        <strain evidence="11 12">LMG 22536</strain>
    </source>
</reference>
<evidence type="ECO:0000256" key="7">
    <source>
        <dbReference type="ARBA" id="ARBA00023237"/>
    </source>
</evidence>
<comment type="similarity">
    <text evidence="8">Belongs to the TonB-dependent receptor family.</text>
</comment>
<dbReference type="Gene3D" id="2.40.170.20">
    <property type="entry name" value="TonB-dependent receptor, beta-barrel domain"/>
    <property type="match status" value="1"/>
</dbReference>
<name>A0ABQ6HBK9_9GAMM</name>
<dbReference type="Proteomes" id="UP001157134">
    <property type="component" value="Unassembled WGS sequence"/>
</dbReference>
<protein>
    <recommendedName>
        <fullName evidence="10">TonB-dependent receptor plug domain-containing protein</fullName>
    </recommendedName>
</protein>
<organism evidence="11 12">
    <name type="scientific">Thalassotalea loyana</name>
    <dbReference type="NCBI Taxonomy" id="280483"/>
    <lineage>
        <taxon>Bacteria</taxon>
        <taxon>Pseudomonadati</taxon>
        <taxon>Pseudomonadota</taxon>
        <taxon>Gammaproteobacteria</taxon>
        <taxon>Alteromonadales</taxon>
        <taxon>Colwelliaceae</taxon>
        <taxon>Thalassotalea</taxon>
    </lineage>
</organism>
<sequence length="642" mass="72459">MIVEPPLKTPFLFYSPVILSSILASISLVANAEDDIERIEVKGNRYQHQLVTTQNQQVVTEQLVSNPITLADWLESIPGVTLSGQGGQFQSYSIRGFSKSRIKTEVNGVPILTDRRAGNSAAFLPNEFIEAVDVRKGPSAAYYGSDAMGGVISARLRHFDGAQAQVNIQPSNDAKSIAMGYGDDTYSVGAGYQRANNSTAANGETLNTAFDKFFGIASMQHTFDGFTFDTDLLVSHASDIGKSSAQYPSERITIYPYDEHLLASLAITHQRFGEMNIGLHNQSWQSSITRVGERTNVTDYDAQTINLLWQNDFDGFLGIGERRAETGGRWGVEWIRRAGVDISEQEYSLNQQLNYEAQLLDAEQTNTAIFVHQYGLIDDWRWGLSGRFDHIEQIQNTLNDEVSDTFASFSLSVEHEVSTRFNVKAEIGNAFRFATLSERYFTGETPRGTTVGNEALDPERSLGGQFSLEYLLASTATVHLTAYQYNVNNYIERYRIDEETLSYRNQDNADIYGVEASVEWQQTDDVKHHVTYQYNRGENDNGQAIDDLNPDMLSLTSVWHLNQWQFSNELSYRFEKNRVGDAEIPLDDTLLWHINAQYQVSPKWQIKLFLHNLTNELYKATADEDAPWQPERSVALSIYYQH</sequence>
<comment type="caution">
    <text evidence="11">The sequence shown here is derived from an EMBL/GenBank/DDBJ whole genome shotgun (WGS) entry which is preliminary data.</text>
</comment>
<evidence type="ECO:0000313" key="12">
    <source>
        <dbReference type="Proteomes" id="UP001157134"/>
    </source>
</evidence>
<dbReference type="InterPro" id="IPR037066">
    <property type="entry name" value="Plug_dom_sf"/>
</dbReference>
<dbReference type="Gene3D" id="2.170.130.10">
    <property type="entry name" value="TonB-dependent receptor, plug domain"/>
    <property type="match status" value="1"/>
</dbReference>
<keyword evidence="2 8" id="KW-0813">Transport</keyword>
<dbReference type="SUPFAM" id="SSF56935">
    <property type="entry name" value="Porins"/>
    <property type="match status" value="1"/>
</dbReference>
<proteinExistence type="inferred from homology"/>
<dbReference type="EMBL" id="BSSV01000002">
    <property type="protein sequence ID" value="GLX84814.1"/>
    <property type="molecule type" value="Genomic_DNA"/>
</dbReference>
<dbReference type="InterPro" id="IPR036942">
    <property type="entry name" value="Beta-barrel_TonB_sf"/>
</dbReference>
<gene>
    <name evidence="11" type="ORF">tloyanaT_10660</name>
</gene>
<keyword evidence="7 8" id="KW-0998">Cell outer membrane</keyword>
<keyword evidence="4 8" id="KW-0812">Transmembrane</keyword>
<feature type="signal peptide" evidence="9">
    <location>
        <begin position="1"/>
        <end position="32"/>
    </location>
</feature>
<keyword evidence="3 8" id="KW-1134">Transmembrane beta strand</keyword>
<evidence type="ECO:0000256" key="2">
    <source>
        <dbReference type="ARBA" id="ARBA00022448"/>
    </source>
</evidence>
<dbReference type="PANTHER" id="PTHR30069:SF29">
    <property type="entry name" value="HEMOGLOBIN AND HEMOGLOBIN-HAPTOGLOBIN-BINDING PROTEIN 1-RELATED"/>
    <property type="match status" value="1"/>
</dbReference>
<keyword evidence="6 8" id="KW-0472">Membrane</keyword>
<evidence type="ECO:0000256" key="1">
    <source>
        <dbReference type="ARBA" id="ARBA00004571"/>
    </source>
</evidence>
<evidence type="ECO:0000256" key="4">
    <source>
        <dbReference type="ARBA" id="ARBA00022692"/>
    </source>
</evidence>
<keyword evidence="5 9" id="KW-0732">Signal</keyword>
<accession>A0ABQ6HBK9</accession>
<feature type="domain" description="TonB-dependent receptor plug" evidence="10">
    <location>
        <begin position="52"/>
        <end position="151"/>
    </location>
</feature>